<reference evidence="1 2" key="1">
    <citation type="submission" date="2014-07" db="EMBL/GenBank/DDBJ databases">
        <title>Draft Genome Sequence of Gephyronic Acid Producer, Cystobacter violaceus Strain Cb vi76.</title>
        <authorList>
            <person name="Stevens D.C."/>
            <person name="Young J."/>
            <person name="Carmichael R."/>
            <person name="Tan J."/>
            <person name="Taylor R.E."/>
        </authorList>
    </citation>
    <scope>NUCLEOTIDE SEQUENCE [LARGE SCALE GENOMIC DNA]</scope>
    <source>
        <strain evidence="1 2">Cb vi76</strain>
    </source>
</reference>
<name>A0A084SIS5_9BACT</name>
<dbReference type="Proteomes" id="UP000028547">
    <property type="component" value="Unassembled WGS sequence"/>
</dbReference>
<evidence type="ECO:0000313" key="2">
    <source>
        <dbReference type="Proteomes" id="UP000028547"/>
    </source>
</evidence>
<organism evidence="1 2">
    <name type="scientific">Archangium violaceum Cb vi76</name>
    <dbReference type="NCBI Taxonomy" id="1406225"/>
    <lineage>
        <taxon>Bacteria</taxon>
        <taxon>Pseudomonadati</taxon>
        <taxon>Myxococcota</taxon>
        <taxon>Myxococcia</taxon>
        <taxon>Myxococcales</taxon>
        <taxon>Cystobacterineae</taxon>
        <taxon>Archangiaceae</taxon>
        <taxon>Archangium</taxon>
    </lineage>
</organism>
<dbReference type="AlphaFoldDB" id="A0A084SIS5"/>
<evidence type="ECO:0000313" key="1">
    <source>
        <dbReference type="EMBL" id="KFA88360.1"/>
    </source>
</evidence>
<accession>A0A084SIS5</accession>
<dbReference type="RefSeq" id="WP_043408922.1">
    <property type="nucleotide sequence ID" value="NZ_JPMI01000294.1"/>
</dbReference>
<comment type="caution">
    <text evidence="1">The sequence shown here is derived from an EMBL/GenBank/DDBJ whole genome shotgun (WGS) entry which is preliminary data.</text>
</comment>
<gene>
    <name evidence="1" type="ORF">Q664_41605</name>
</gene>
<dbReference type="EMBL" id="JPMI01000294">
    <property type="protein sequence ID" value="KFA88360.1"/>
    <property type="molecule type" value="Genomic_DNA"/>
</dbReference>
<sequence>MTRDEAQRLVQAFMKSLGQASEGLNPQGFGGAAVGNAQLYFEYHTDKQTLETSALIYKFRDPPKPGVLEGFRAEEKSGTDTGGGAVDYETENNSLFLSRTYASVPSEAAFREDMKRLTQASLVWSDEVMDRVASRVFKR</sequence>
<proteinExistence type="predicted"/>
<protein>
    <submittedName>
        <fullName evidence="1">Uncharacterized protein</fullName>
    </submittedName>
</protein>